<gene>
    <name evidence="3" type="ordered locus">SL003B_1243</name>
</gene>
<evidence type="ECO:0000313" key="4">
    <source>
        <dbReference type="Proteomes" id="UP000008130"/>
    </source>
</evidence>
<keyword evidence="1" id="KW-0472">Membrane</keyword>
<dbReference type="InterPro" id="IPR012429">
    <property type="entry name" value="HGSNAT_cat"/>
</dbReference>
<evidence type="ECO:0000259" key="2">
    <source>
        <dbReference type="Pfam" id="PF07786"/>
    </source>
</evidence>
<feature type="transmembrane region" description="Helical" evidence="1">
    <location>
        <begin position="12"/>
        <end position="28"/>
    </location>
</feature>
<accession>F2J0K4</accession>
<proteinExistence type="predicted"/>
<name>F2J0K4_POLGS</name>
<evidence type="ECO:0000256" key="1">
    <source>
        <dbReference type="SAM" id="Phobius"/>
    </source>
</evidence>
<dbReference type="RefSeq" id="WP_013651989.1">
    <property type="nucleotide sequence ID" value="NC_015259.1"/>
</dbReference>
<dbReference type="OrthoDB" id="9807591at2"/>
<sequence length="313" mass="33322">MTPARRIEAVDVARGLALATMVVYHLSWDLSWFRLVDWPVDQHLAWRAFAAAIAGSFLFLAGVSLVLAHGDGVRWKAFWRREAVIVAAAAAVSLGTWAALGPALVRFGILHCIAAASLIALPFVRLPAVAALAAGAVVLSLPLWAGGPAFDGPWLLWTGLGHPGVSSVDHVPLAPWAGAALLGVGAARLGRSQLERLRAWRPAGVGPATLTRAGRHSLAVYLLHQPVLFGALWAASAAGLTPDRASAEFVDTCSFTCILAGGEEAACRRTCRCTFEALGSDGLWQRLLDDPEDPDLREEMNRRYAACSLTPDR</sequence>
<dbReference type="eggNOG" id="COG3503">
    <property type="taxonomic scope" value="Bacteria"/>
</dbReference>
<keyword evidence="1" id="KW-1133">Transmembrane helix</keyword>
<feature type="transmembrane region" description="Helical" evidence="1">
    <location>
        <begin position="170"/>
        <end position="189"/>
    </location>
</feature>
<evidence type="ECO:0000313" key="3">
    <source>
        <dbReference type="EMBL" id="ADZ69672.1"/>
    </source>
</evidence>
<feature type="transmembrane region" description="Helical" evidence="1">
    <location>
        <begin position="131"/>
        <end position="150"/>
    </location>
</feature>
<feature type="domain" description="Heparan-alpha-glucosaminide N-acetyltransferase catalytic" evidence="2">
    <location>
        <begin position="6"/>
        <end position="226"/>
    </location>
</feature>
<protein>
    <recommendedName>
        <fullName evidence="2">Heparan-alpha-glucosaminide N-acetyltransferase catalytic domain-containing protein</fullName>
    </recommendedName>
</protein>
<keyword evidence="4" id="KW-1185">Reference proteome</keyword>
<dbReference type="EMBL" id="CP002568">
    <property type="protein sequence ID" value="ADZ69672.1"/>
    <property type="molecule type" value="Genomic_DNA"/>
</dbReference>
<dbReference type="Pfam" id="PF07786">
    <property type="entry name" value="HGSNAT_cat"/>
    <property type="match status" value="1"/>
</dbReference>
<dbReference type="PATRIC" id="fig|991905.3.peg.1271"/>
<feature type="transmembrane region" description="Helical" evidence="1">
    <location>
        <begin position="48"/>
        <end position="70"/>
    </location>
</feature>
<dbReference type="STRING" id="991905.SL003B_1243"/>
<feature type="transmembrane region" description="Helical" evidence="1">
    <location>
        <begin position="106"/>
        <end position="124"/>
    </location>
</feature>
<dbReference type="HOGENOM" id="CLU_067755_0_0_5"/>
<feature type="transmembrane region" description="Helical" evidence="1">
    <location>
        <begin position="82"/>
        <end position="100"/>
    </location>
</feature>
<organism evidence="3 4">
    <name type="scientific">Polymorphum gilvum (strain LMG 25793 / CGMCC 1.9160 / SL003B-26A1)</name>
    <dbReference type="NCBI Taxonomy" id="991905"/>
    <lineage>
        <taxon>Bacteria</taxon>
        <taxon>Pseudomonadati</taxon>
        <taxon>Pseudomonadota</taxon>
        <taxon>Alphaproteobacteria</taxon>
        <taxon>Rhodobacterales</taxon>
        <taxon>Paracoccaceae</taxon>
        <taxon>Polymorphum</taxon>
    </lineage>
</organism>
<dbReference type="AlphaFoldDB" id="F2J0K4"/>
<keyword evidence="1" id="KW-0812">Transmembrane</keyword>
<dbReference type="KEGG" id="pgv:SL003B_1243"/>
<dbReference type="Proteomes" id="UP000008130">
    <property type="component" value="Chromosome"/>
</dbReference>
<reference evidence="3 4" key="1">
    <citation type="journal article" date="2011" name="J. Bacteriol.">
        <title>Complete genome sequence of Polymorphum gilvum SL003B-26A1T, a crude oil-degrading bacterium from oil-polluted saline soil.</title>
        <authorList>
            <person name="Li S.G."/>
            <person name="Tang Y.Q."/>
            <person name="Nie Y."/>
            <person name="Cai M."/>
            <person name="Wu X.L."/>
        </authorList>
    </citation>
    <scope>NUCLEOTIDE SEQUENCE [LARGE SCALE GENOMIC DNA]</scope>
    <source>
        <strain evidence="4">LMG 25793 / CGMCC 1.9160 / SL003B-26A1</strain>
    </source>
</reference>